<dbReference type="SUPFAM" id="SSF54427">
    <property type="entry name" value="NTF2-like"/>
    <property type="match status" value="1"/>
</dbReference>
<dbReference type="GO" id="GO:0016740">
    <property type="term" value="F:transferase activity"/>
    <property type="evidence" value="ECO:0007669"/>
    <property type="project" value="UniProtKB-KW"/>
</dbReference>
<accession>A0A1L8CMF6</accession>
<gene>
    <name evidence="10" type="ORF">MMIC_P1055</name>
</gene>
<reference evidence="10 11" key="1">
    <citation type="journal article" date="2017" name="Arch. Microbiol.">
        <title>Mariprofundus micogutta sp. nov., a novel iron-oxidizing zetaproteobacterium isolated from a deep-sea hydrothermal field at the Bayonnaise knoll of the Izu-Ogasawara arc, and a description of Mariprofundales ord. nov. and Zetaproteobacteria classis nov.</title>
        <authorList>
            <person name="Makita H."/>
            <person name="Tanaka E."/>
            <person name="Mitsunobu S."/>
            <person name="Miyazaki M."/>
            <person name="Nunoura T."/>
            <person name="Uematsu K."/>
            <person name="Takaki Y."/>
            <person name="Nishi S."/>
            <person name="Shimamura S."/>
            <person name="Takai K."/>
        </authorList>
    </citation>
    <scope>NUCLEOTIDE SEQUENCE [LARGE SCALE GENOMIC DNA]</scope>
    <source>
        <strain evidence="10 11">ET2</strain>
    </source>
</reference>
<evidence type="ECO:0000256" key="7">
    <source>
        <dbReference type="PROSITE-ProRule" id="PRU01373"/>
    </source>
</evidence>
<dbReference type="RefSeq" id="WP_072659412.1">
    <property type="nucleotide sequence ID" value="NZ_BDFD01000007.1"/>
</dbReference>
<feature type="chain" id="PRO_5009875420" evidence="8">
    <location>
        <begin position="27"/>
        <end position="426"/>
    </location>
</feature>
<dbReference type="UniPathway" id="UPA00219"/>
<dbReference type="GO" id="GO:0008360">
    <property type="term" value="P:regulation of cell shape"/>
    <property type="evidence" value="ECO:0007669"/>
    <property type="project" value="UniProtKB-UniRule"/>
</dbReference>
<keyword evidence="4 7" id="KW-0133">Cell shape</keyword>
<evidence type="ECO:0000256" key="5">
    <source>
        <dbReference type="ARBA" id="ARBA00022984"/>
    </source>
</evidence>
<dbReference type="OrthoDB" id="5365194at2"/>
<keyword evidence="6 7" id="KW-0961">Cell wall biogenesis/degradation</keyword>
<dbReference type="InterPro" id="IPR032710">
    <property type="entry name" value="NTF2-like_dom_sf"/>
</dbReference>
<dbReference type="PROSITE" id="PS52029">
    <property type="entry name" value="LD_TPASE"/>
    <property type="match status" value="1"/>
</dbReference>
<evidence type="ECO:0000256" key="3">
    <source>
        <dbReference type="ARBA" id="ARBA00022679"/>
    </source>
</evidence>
<feature type="active site" description="Nucleophile" evidence="7">
    <location>
        <position position="268"/>
    </location>
</feature>
<name>A0A1L8CMF6_9PROT</name>
<evidence type="ECO:0000256" key="2">
    <source>
        <dbReference type="ARBA" id="ARBA00005992"/>
    </source>
</evidence>
<dbReference type="InterPro" id="IPR038063">
    <property type="entry name" value="Transpep_catalytic_dom"/>
</dbReference>
<keyword evidence="3" id="KW-0808">Transferase</keyword>
<organism evidence="10 11">
    <name type="scientific">Mariprofundus micogutta</name>
    <dbReference type="NCBI Taxonomy" id="1921010"/>
    <lineage>
        <taxon>Bacteria</taxon>
        <taxon>Pseudomonadati</taxon>
        <taxon>Pseudomonadota</taxon>
        <taxon>Candidatius Mariprofundia</taxon>
        <taxon>Mariprofundales</taxon>
        <taxon>Mariprofundaceae</taxon>
        <taxon>Mariprofundus</taxon>
    </lineage>
</organism>
<keyword evidence="5 7" id="KW-0573">Peptidoglycan synthesis</keyword>
<evidence type="ECO:0000256" key="6">
    <source>
        <dbReference type="ARBA" id="ARBA00023316"/>
    </source>
</evidence>
<dbReference type="InterPro" id="IPR056203">
    <property type="entry name" value="Cds6_C"/>
</dbReference>
<keyword evidence="8" id="KW-0732">Signal</keyword>
<dbReference type="EMBL" id="BDFD01000007">
    <property type="protein sequence ID" value="GAV20093.1"/>
    <property type="molecule type" value="Genomic_DNA"/>
</dbReference>
<evidence type="ECO:0000256" key="8">
    <source>
        <dbReference type="SAM" id="SignalP"/>
    </source>
</evidence>
<feature type="domain" description="L,D-TPase catalytic" evidence="9">
    <location>
        <begin position="157"/>
        <end position="293"/>
    </location>
</feature>
<comment type="pathway">
    <text evidence="1 7">Cell wall biogenesis; peptidoglycan biosynthesis.</text>
</comment>
<dbReference type="GO" id="GO:0009252">
    <property type="term" value="P:peptidoglycan biosynthetic process"/>
    <property type="evidence" value="ECO:0007669"/>
    <property type="project" value="UniProtKB-UniPathway"/>
</dbReference>
<dbReference type="GO" id="GO:0004180">
    <property type="term" value="F:carboxypeptidase activity"/>
    <property type="evidence" value="ECO:0007669"/>
    <property type="project" value="UniProtKB-ARBA"/>
</dbReference>
<proteinExistence type="inferred from homology"/>
<evidence type="ECO:0000313" key="11">
    <source>
        <dbReference type="Proteomes" id="UP000231632"/>
    </source>
</evidence>
<dbReference type="STRING" id="1921010.MMIC_P1055"/>
<dbReference type="GO" id="GO:0071555">
    <property type="term" value="P:cell wall organization"/>
    <property type="evidence" value="ECO:0007669"/>
    <property type="project" value="UniProtKB-UniRule"/>
</dbReference>
<evidence type="ECO:0000313" key="10">
    <source>
        <dbReference type="EMBL" id="GAV20093.1"/>
    </source>
</evidence>
<dbReference type="CDD" id="cd16913">
    <property type="entry name" value="YkuD_like"/>
    <property type="match status" value="1"/>
</dbReference>
<feature type="signal peptide" evidence="8">
    <location>
        <begin position="1"/>
        <end position="26"/>
    </location>
</feature>
<dbReference type="PANTHER" id="PTHR36699:SF1">
    <property type="entry name" value="L,D-TRANSPEPTIDASE YAFK-RELATED"/>
    <property type="match status" value="1"/>
</dbReference>
<dbReference type="PANTHER" id="PTHR36699">
    <property type="entry name" value="LD-TRANSPEPTIDASE"/>
    <property type="match status" value="1"/>
</dbReference>
<dbReference type="Pfam" id="PF03734">
    <property type="entry name" value="YkuD"/>
    <property type="match status" value="1"/>
</dbReference>
<protein>
    <submittedName>
        <fullName evidence="10">L,D-transpeptidase catalytic domain</fullName>
    </submittedName>
</protein>
<dbReference type="Gene3D" id="2.40.440.10">
    <property type="entry name" value="L,D-transpeptidase catalytic domain-like"/>
    <property type="match status" value="1"/>
</dbReference>
<comment type="similarity">
    <text evidence="2">Belongs to the YkuD family.</text>
</comment>
<evidence type="ECO:0000256" key="1">
    <source>
        <dbReference type="ARBA" id="ARBA00004752"/>
    </source>
</evidence>
<dbReference type="AlphaFoldDB" id="A0A1L8CMF6"/>
<evidence type="ECO:0000256" key="4">
    <source>
        <dbReference type="ARBA" id="ARBA00022960"/>
    </source>
</evidence>
<dbReference type="Proteomes" id="UP000231632">
    <property type="component" value="Unassembled WGS sequence"/>
</dbReference>
<comment type="caution">
    <text evidence="10">The sequence shown here is derived from an EMBL/GenBank/DDBJ whole genome shotgun (WGS) entry which is preliminary data.</text>
</comment>
<sequence length="426" mass="48283">MKKPCNIMRASFVVLLLLLMSAQAFADEQMNYVSQVLKDGNHEVVRSMHAQERTILRATAALKSDRPGQALALLASAKEQDPLVALLQAEAHRIQAVDAMKQAGSYSDDTNKQGQLLASADLGLGEANARLYSFIDKLNQDAGDPVDILLPGTGVANVFMFDKARNRMFLYESDGNGGLRKIADEYVVTGSEQGDKKVQGDGKTPNGIYRFISKLDGHELAPRYGPVAFPIDYPNELDQLHNKTGNGIWLHGYPLDVLRRPPQDTRGCFSISNNRLVEVANHVKLKRSWVIVGENFEFDQQDKKRALLESVRKAIETWRSDWTSLNSTSYLSHYHAKFRSGERDLAAWKHYKRRVNANKSFIEVRFDNMTVMHDPNRWSEGEMVVAEFDQQYRSSNYADQGRKRLYLARDSESQPWKILLEETLNQ</sequence>
<dbReference type="Pfam" id="PF24125">
    <property type="entry name" value="Cds6_C"/>
    <property type="match status" value="1"/>
</dbReference>
<dbReference type="InterPro" id="IPR005490">
    <property type="entry name" value="LD_TPept_cat_dom"/>
</dbReference>
<evidence type="ECO:0000259" key="9">
    <source>
        <dbReference type="PROSITE" id="PS52029"/>
    </source>
</evidence>
<feature type="active site" description="Proton donor/acceptor" evidence="7">
    <location>
        <position position="251"/>
    </location>
</feature>
<dbReference type="SUPFAM" id="SSF141523">
    <property type="entry name" value="L,D-transpeptidase catalytic domain-like"/>
    <property type="match status" value="1"/>
</dbReference>
<keyword evidence="11" id="KW-1185">Reference proteome</keyword>